<keyword evidence="3" id="KW-1185">Reference proteome</keyword>
<dbReference type="Proteomes" id="UP000035704">
    <property type="component" value="Chromosome"/>
</dbReference>
<gene>
    <name evidence="2" type="ORF">CACET_c32200</name>
</gene>
<evidence type="ECO:0000259" key="1">
    <source>
        <dbReference type="Pfam" id="PF06114"/>
    </source>
</evidence>
<organism evidence="2 3">
    <name type="scientific">Clostridium aceticum</name>
    <dbReference type="NCBI Taxonomy" id="84022"/>
    <lineage>
        <taxon>Bacteria</taxon>
        <taxon>Bacillati</taxon>
        <taxon>Bacillota</taxon>
        <taxon>Clostridia</taxon>
        <taxon>Eubacteriales</taxon>
        <taxon>Clostridiaceae</taxon>
        <taxon>Clostridium</taxon>
    </lineage>
</organism>
<dbReference type="EMBL" id="CP009687">
    <property type="protein sequence ID" value="AKL96664.1"/>
    <property type="molecule type" value="Genomic_DNA"/>
</dbReference>
<dbReference type="OrthoDB" id="1707128at2"/>
<evidence type="ECO:0000313" key="2">
    <source>
        <dbReference type="EMBL" id="AKL96664.1"/>
    </source>
</evidence>
<dbReference type="AlphaFoldDB" id="A0A0D8I768"/>
<dbReference type="KEGG" id="cace:CACET_c32200"/>
<evidence type="ECO:0000313" key="3">
    <source>
        <dbReference type="Proteomes" id="UP000035704"/>
    </source>
</evidence>
<proteinExistence type="predicted"/>
<dbReference type="InterPro" id="IPR010359">
    <property type="entry name" value="IrrE_HExxH"/>
</dbReference>
<dbReference type="PATRIC" id="fig|84022.5.peg.1900"/>
<accession>A0A0D8I768</accession>
<feature type="domain" description="IrrE N-terminal-like" evidence="1">
    <location>
        <begin position="28"/>
        <end position="126"/>
    </location>
</feature>
<dbReference type="STRING" id="84022.CACET_c32200"/>
<reference evidence="2 3" key="1">
    <citation type="submission" date="2014-10" db="EMBL/GenBank/DDBJ databases">
        <title>Genome sequence of Clostridium aceticum DSM 1496.</title>
        <authorList>
            <person name="Poehlein A."/>
            <person name="Schiel-Bengelsdorf B."/>
            <person name="Gottschalk G."/>
            <person name="Duerre P."/>
            <person name="Daniel R."/>
        </authorList>
    </citation>
    <scope>NUCLEOTIDE SEQUENCE [LARGE SCALE GENOMIC DNA]</scope>
    <source>
        <strain evidence="2 3">DSM 1496</strain>
    </source>
</reference>
<dbReference type="Pfam" id="PF06114">
    <property type="entry name" value="Peptidase_M78"/>
    <property type="match status" value="1"/>
</dbReference>
<protein>
    <recommendedName>
        <fullName evidence="1">IrrE N-terminal-like domain-containing protein</fullName>
    </recommendedName>
</protein>
<sequence length="158" mass="18579">MNLYEKKLSEITTKVFVDDMADLPLGTKGYYTNEHKIDLILLSRYLSTTAEKLCTLIEEIGHYHTTFGDITDQAKVENRKQEIKARRWAYRKLVGITDLIQASKQGIRNRHELAEFLGVTEEFLNDALLYYKDKYGLFYEIDNYIVYFEPLGVIEKFF</sequence>
<name>A0A0D8I768_9CLOT</name>
<dbReference type="RefSeq" id="WP_052661530.1">
    <property type="nucleotide sequence ID" value="NZ_CP009687.1"/>
</dbReference>